<organism evidence="7 8">
    <name type="scientific">Wickerhamomyces pijperi</name>
    <name type="common">Yeast</name>
    <name type="synonym">Pichia pijperi</name>
    <dbReference type="NCBI Taxonomy" id="599730"/>
    <lineage>
        <taxon>Eukaryota</taxon>
        <taxon>Fungi</taxon>
        <taxon>Dikarya</taxon>
        <taxon>Ascomycota</taxon>
        <taxon>Saccharomycotina</taxon>
        <taxon>Saccharomycetes</taxon>
        <taxon>Phaffomycetales</taxon>
        <taxon>Wickerhamomycetaceae</taxon>
        <taxon>Wickerhamomyces</taxon>
    </lineage>
</organism>
<evidence type="ECO:0000256" key="4">
    <source>
        <dbReference type="ARBA" id="ARBA00023242"/>
    </source>
</evidence>
<dbReference type="InterPro" id="IPR032675">
    <property type="entry name" value="LRR_dom_sf"/>
</dbReference>
<proteinExistence type="inferred from homology"/>
<keyword evidence="8" id="KW-1185">Reference proteome</keyword>
<keyword evidence="3" id="KW-0677">Repeat</keyword>
<name>A0A9P8QDP9_WICPI</name>
<dbReference type="Pfam" id="PF14580">
    <property type="entry name" value="LRR_9"/>
    <property type="match status" value="1"/>
</dbReference>
<accession>A0A9P8QDP9</accession>
<evidence type="ECO:0000256" key="2">
    <source>
        <dbReference type="ARBA" id="ARBA00022614"/>
    </source>
</evidence>
<evidence type="ECO:0000256" key="5">
    <source>
        <dbReference type="ARBA" id="ARBA00024196"/>
    </source>
</evidence>
<evidence type="ECO:0000256" key="3">
    <source>
        <dbReference type="ARBA" id="ARBA00022737"/>
    </source>
</evidence>
<evidence type="ECO:0000313" key="7">
    <source>
        <dbReference type="EMBL" id="KAH3688657.1"/>
    </source>
</evidence>
<evidence type="ECO:0000313" key="8">
    <source>
        <dbReference type="Proteomes" id="UP000774326"/>
    </source>
</evidence>
<keyword evidence="2" id="KW-0433">Leucine-rich repeat</keyword>
<dbReference type="PANTHER" id="PTHR10552:SF6">
    <property type="entry name" value="U2 SMALL NUCLEAR RIBONUCLEOPROTEIN A"/>
    <property type="match status" value="1"/>
</dbReference>
<dbReference type="InterPro" id="IPR001611">
    <property type="entry name" value="Leu-rich_rpt"/>
</dbReference>
<reference evidence="7" key="2">
    <citation type="submission" date="2021-01" db="EMBL/GenBank/DDBJ databases">
        <authorList>
            <person name="Schikora-Tamarit M.A."/>
        </authorList>
    </citation>
    <scope>NUCLEOTIDE SEQUENCE</scope>
    <source>
        <strain evidence="7">CBS2887</strain>
    </source>
</reference>
<gene>
    <name evidence="7" type="ORF">WICPIJ_000348</name>
</gene>
<comment type="similarity">
    <text evidence="5">Belongs to the U2 small nuclear ribonucleoprotein A family.</text>
</comment>
<dbReference type="AlphaFoldDB" id="A0A9P8QDP9"/>
<comment type="subcellular location">
    <subcellularLocation>
        <location evidence="1">Nucleus</location>
    </subcellularLocation>
</comment>
<dbReference type="PANTHER" id="PTHR10552">
    <property type="entry name" value="U2 SMALL NUCLEAR RIBONUCLEOPROTEIN A"/>
    <property type="match status" value="1"/>
</dbReference>
<reference evidence="7" key="1">
    <citation type="journal article" date="2021" name="Open Biol.">
        <title>Shared evolutionary footprints suggest mitochondrial oxidative damage underlies multiple complex I losses in fungi.</title>
        <authorList>
            <person name="Schikora-Tamarit M.A."/>
            <person name="Marcet-Houben M."/>
            <person name="Nosek J."/>
            <person name="Gabaldon T."/>
        </authorList>
    </citation>
    <scope>NUCLEOTIDE SEQUENCE</scope>
    <source>
        <strain evidence="7">CBS2887</strain>
    </source>
</reference>
<dbReference type="InterPro" id="IPR044640">
    <property type="entry name" value="RU2A"/>
</dbReference>
<dbReference type="Proteomes" id="UP000774326">
    <property type="component" value="Unassembled WGS sequence"/>
</dbReference>
<dbReference type="EMBL" id="JAEUBG010000218">
    <property type="protein sequence ID" value="KAH3688657.1"/>
    <property type="molecule type" value="Genomic_DNA"/>
</dbReference>
<sequence>MPRITPQLLHSTASHTLTHFPHTPNLGLTLTLRSHDIPVIENLESIPSNINISTIDLTNNAIVTLGNFPVMNSVQCLLTGRNRIRNIQADISSQLPNLNSLSLIGNKIDSFKELQALSGFKKLETLYLTGNAITETRGYRLFVIWLLPYLKVLDGAKVGLSEKNEASELYGQDMNHITSLGKSMLNNQAETSQSVSQGGDGDEMMEMIKKKLTEEDKLRLKKELMQATSLAEIEKIEEALRSGYV</sequence>
<evidence type="ECO:0000256" key="6">
    <source>
        <dbReference type="ARBA" id="ARBA00024238"/>
    </source>
</evidence>
<evidence type="ECO:0000256" key="1">
    <source>
        <dbReference type="ARBA" id="ARBA00004123"/>
    </source>
</evidence>
<dbReference type="OrthoDB" id="433501at2759"/>
<dbReference type="GO" id="GO:0000398">
    <property type="term" value="P:mRNA splicing, via spliceosome"/>
    <property type="evidence" value="ECO:0007669"/>
    <property type="project" value="InterPro"/>
</dbReference>
<dbReference type="PROSITE" id="PS51450">
    <property type="entry name" value="LRR"/>
    <property type="match status" value="1"/>
</dbReference>
<keyword evidence="4" id="KW-0539">Nucleus</keyword>
<protein>
    <recommendedName>
        <fullName evidence="6">U2 small nuclear ribonucleoprotein A'</fullName>
    </recommendedName>
</protein>
<comment type="caution">
    <text evidence="7">The sequence shown here is derived from an EMBL/GenBank/DDBJ whole genome shotgun (WGS) entry which is preliminary data.</text>
</comment>
<dbReference type="Gene3D" id="3.80.10.10">
    <property type="entry name" value="Ribonuclease Inhibitor"/>
    <property type="match status" value="1"/>
</dbReference>
<dbReference type="GO" id="GO:0005686">
    <property type="term" value="C:U2 snRNP"/>
    <property type="evidence" value="ECO:0007669"/>
    <property type="project" value="TreeGrafter"/>
</dbReference>
<dbReference type="SUPFAM" id="SSF52058">
    <property type="entry name" value="L domain-like"/>
    <property type="match status" value="1"/>
</dbReference>
<dbReference type="GO" id="GO:0030620">
    <property type="term" value="F:U2 snRNA binding"/>
    <property type="evidence" value="ECO:0007669"/>
    <property type="project" value="InterPro"/>
</dbReference>